<organism evidence="2">
    <name type="scientific">marine sediment metagenome</name>
    <dbReference type="NCBI Taxonomy" id="412755"/>
    <lineage>
        <taxon>unclassified sequences</taxon>
        <taxon>metagenomes</taxon>
        <taxon>ecological metagenomes</taxon>
    </lineage>
</organism>
<protein>
    <submittedName>
        <fullName evidence="2">Uncharacterized protein</fullName>
    </submittedName>
</protein>
<accession>A0A0F9BGZ0</accession>
<feature type="compositionally biased region" description="Low complexity" evidence="1">
    <location>
        <begin position="298"/>
        <end position="312"/>
    </location>
</feature>
<dbReference type="AlphaFoldDB" id="A0A0F9BGZ0"/>
<reference evidence="2" key="1">
    <citation type="journal article" date="2015" name="Nature">
        <title>Complex archaea that bridge the gap between prokaryotes and eukaryotes.</title>
        <authorList>
            <person name="Spang A."/>
            <person name="Saw J.H."/>
            <person name="Jorgensen S.L."/>
            <person name="Zaremba-Niedzwiedzka K."/>
            <person name="Martijn J."/>
            <person name="Lind A.E."/>
            <person name="van Eijk R."/>
            <person name="Schleper C."/>
            <person name="Guy L."/>
            <person name="Ettema T.J."/>
        </authorList>
    </citation>
    <scope>NUCLEOTIDE SEQUENCE</scope>
</reference>
<name>A0A0F9BGZ0_9ZZZZ</name>
<gene>
    <name evidence="2" type="ORF">LCGC14_2529330</name>
</gene>
<dbReference type="EMBL" id="LAZR01041004">
    <property type="protein sequence ID" value="KKL13082.1"/>
    <property type="molecule type" value="Genomic_DNA"/>
</dbReference>
<sequence>MYEPTTFDALPNSADASFSRGSELLGTRGHGSATSSHHGHRVDGITYSEWYEIVIAARHFAIVDPMCRQTIRLYTDHALGNGVTIQVPDDDKVDRSKAKSVLEGFFSEKTNQKHLSSTGQRKNSDRLGIDGNWYVALTVLSKAAAVKSRVHIRRLDTLQITEHITNPGDQDDVWFYLRETRTNDCKPVKRLYADISKHNTKLEELMVVDKQFPDKDNPVMISYLEQAERDDDAHLVPDVWVHHANINSTEERGNPLITTQMIWSKQFRVYMESRIALQQARTQLVREEIVTGGAGAVQSRQQTLQSSISSTQPNETNPRSIYGSTAIHNKGYELKNIEQGTAAQDAEIDGATLLRHAGLAAGIFPPYYGK</sequence>
<evidence type="ECO:0000313" key="2">
    <source>
        <dbReference type="EMBL" id="KKL13082.1"/>
    </source>
</evidence>
<feature type="non-terminal residue" evidence="2">
    <location>
        <position position="370"/>
    </location>
</feature>
<feature type="region of interest" description="Disordered" evidence="1">
    <location>
        <begin position="20"/>
        <end position="39"/>
    </location>
</feature>
<feature type="compositionally biased region" description="Low complexity" evidence="1">
    <location>
        <begin position="26"/>
        <end position="36"/>
    </location>
</feature>
<comment type="caution">
    <text evidence="2">The sequence shown here is derived from an EMBL/GenBank/DDBJ whole genome shotgun (WGS) entry which is preliminary data.</text>
</comment>
<proteinExistence type="predicted"/>
<evidence type="ECO:0000256" key="1">
    <source>
        <dbReference type="SAM" id="MobiDB-lite"/>
    </source>
</evidence>
<feature type="region of interest" description="Disordered" evidence="1">
    <location>
        <begin position="295"/>
        <end position="319"/>
    </location>
</feature>